<dbReference type="InterPro" id="IPR059164">
    <property type="entry name" value="HAT_PRP39_C"/>
</dbReference>
<evidence type="ECO:0000256" key="5">
    <source>
        <dbReference type="ARBA" id="ARBA00023242"/>
    </source>
</evidence>
<name>A0A8C4QBG7_EPTBU</name>
<sequence>MSGDGLGYHQKRVCLFELAMAAAGTDFRSDKLWDMYINWERDRGQHREVTAIFDVLLGVPTQLYSHHFDKFKEHVRNNLPKDIMSTSDFLALRAEVVSGEKSANTAEEELDPPGGDKPPGTVAVVEDEEDLETEKLRERVIAARQEVHVLNEQEVSKRWNFEEGVKRPYFHVKPLERAQLKNWKDYLDFEIENGTHERVVVLFERCMIACALYEEFWIKYAKYMENHSAEGVQNVFRRACMIHLPRKSNLHLLWAAFEEDQGNVDEARRVLRDFEMMVPGLVMVRLRRVSLERRQSDLVSAEQLLRDAMSVARTPEVVTFYAVKLSRWLLKAAGDRDRARTVLLEAIEKDKANSKLYLNLLELEFCADLKENEENVLNCFEQALTSDLSVDLKITFSQRKVEFLEDFGSDMKTLLMAYDEHQQLLKQHMASRKRSAENGDTLRGDELDEKRSRVDDVSTPAMSSAVSMVTAAAAPPMIPTLPTQTTDTQATQAYAYNWYQVGLSPSLCQLHEITFWLIWLLEPPVNCYAIPEIPQMPSQCIPWQPEQC</sequence>
<feature type="compositionally biased region" description="Basic and acidic residues" evidence="7">
    <location>
        <begin position="434"/>
        <end position="456"/>
    </location>
</feature>
<dbReference type="PANTHER" id="PTHR17204:SF5">
    <property type="entry name" value="PRE-MRNA-PROCESSING FACTOR 39"/>
    <property type="match status" value="1"/>
</dbReference>
<dbReference type="SUPFAM" id="SSF48452">
    <property type="entry name" value="TPR-like"/>
    <property type="match status" value="2"/>
</dbReference>
<evidence type="ECO:0000313" key="9">
    <source>
        <dbReference type="Proteomes" id="UP000694388"/>
    </source>
</evidence>
<keyword evidence="9" id="KW-1185">Reference proteome</keyword>
<reference evidence="8" key="1">
    <citation type="submission" date="2025-08" db="UniProtKB">
        <authorList>
            <consortium name="Ensembl"/>
        </authorList>
    </citation>
    <scope>IDENTIFICATION</scope>
</reference>
<accession>A0A8C4QBG7</accession>
<dbReference type="FunFam" id="1.25.40.10:FF:000063">
    <property type="entry name" value="Pre-mRNA processing factor 39"/>
    <property type="match status" value="1"/>
</dbReference>
<evidence type="ECO:0000256" key="6">
    <source>
        <dbReference type="ARBA" id="ARBA00038019"/>
    </source>
</evidence>
<feature type="region of interest" description="Disordered" evidence="7">
    <location>
        <begin position="428"/>
        <end position="456"/>
    </location>
</feature>
<dbReference type="PANTHER" id="PTHR17204">
    <property type="entry name" value="PRE-MRNA PROCESSING PROTEIN PRP39-RELATED"/>
    <property type="match status" value="1"/>
</dbReference>
<dbReference type="Gene3D" id="1.25.40.10">
    <property type="entry name" value="Tetratricopeptide repeat domain"/>
    <property type="match status" value="2"/>
</dbReference>
<proteinExistence type="inferred from homology"/>
<organism evidence="8 9">
    <name type="scientific">Eptatretus burgeri</name>
    <name type="common">Inshore hagfish</name>
    <dbReference type="NCBI Taxonomy" id="7764"/>
    <lineage>
        <taxon>Eukaryota</taxon>
        <taxon>Metazoa</taxon>
        <taxon>Chordata</taxon>
        <taxon>Craniata</taxon>
        <taxon>Vertebrata</taxon>
        <taxon>Cyclostomata</taxon>
        <taxon>Myxini</taxon>
        <taxon>Myxiniformes</taxon>
        <taxon>Myxinidae</taxon>
        <taxon>Eptatretinae</taxon>
        <taxon>Eptatretus</taxon>
    </lineage>
</organism>
<dbReference type="Ensembl" id="ENSEBUT00000013435.1">
    <property type="protein sequence ID" value="ENSEBUP00000012859.1"/>
    <property type="gene ID" value="ENSEBUG00000008159.1"/>
</dbReference>
<dbReference type="SMART" id="SM00386">
    <property type="entry name" value="HAT"/>
    <property type="match status" value="4"/>
</dbReference>
<dbReference type="GeneTree" id="ENSGT00390000005033"/>
<evidence type="ECO:0000256" key="7">
    <source>
        <dbReference type="SAM" id="MobiDB-lite"/>
    </source>
</evidence>
<evidence type="ECO:0000313" key="8">
    <source>
        <dbReference type="Ensembl" id="ENSEBUP00000012859.1"/>
    </source>
</evidence>
<evidence type="ECO:0000256" key="3">
    <source>
        <dbReference type="ARBA" id="ARBA00022737"/>
    </source>
</evidence>
<keyword evidence="2" id="KW-0507">mRNA processing</keyword>
<evidence type="ECO:0000256" key="2">
    <source>
        <dbReference type="ARBA" id="ARBA00022664"/>
    </source>
</evidence>
<dbReference type="GO" id="GO:0030627">
    <property type="term" value="F:pre-mRNA 5'-splice site binding"/>
    <property type="evidence" value="ECO:0007669"/>
    <property type="project" value="TreeGrafter"/>
</dbReference>
<evidence type="ECO:0000256" key="1">
    <source>
        <dbReference type="ARBA" id="ARBA00004123"/>
    </source>
</evidence>
<dbReference type="GO" id="GO:0071004">
    <property type="term" value="C:U2-type prespliceosome"/>
    <property type="evidence" value="ECO:0007669"/>
    <property type="project" value="TreeGrafter"/>
</dbReference>
<comment type="subcellular location">
    <subcellularLocation>
        <location evidence="1">Nucleus</location>
    </subcellularLocation>
</comment>
<protein>
    <submittedName>
        <fullName evidence="8">PRP39 pre-mRNA processing factor 39 homolog (yeast)</fullName>
    </submittedName>
</protein>
<keyword evidence="5" id="KW-0539">Nucleus</keyword>
<dbReference type="GO" id="GO:0005685">
    <property type="term" value="C:U1 snRNP"/>
    <property type="evidence" value="ECO:0007669"/>
    <property type="project" value="TreeGrafter"/>
</dbReference>
<keyword evidence="4" id="KW-0508">mRNA splicing</keyword>
<dbReference type="Proteomes" id="UP000694388">
    <property type="component" value="Unplaced"/>
</dbReference>
<dbReference type="InterPro" id="IPR003107">
    <property type="entry name" value="HAT"/>
</dbReference>
<dbReference type="Pfam" id="PF23240">
    <property type="entry name" value="HAT_PRP39_N"/>
    <property type="match status" value="1"/>
</dbReference>
<dbReference type="InterPro" id="IPR011990">
    <property type="entry name" value="TPR-like_helical_dom_sf"/>
</dbReference>
<keyword evidence="3" id="KW-0677">Repeat</keyword>
<dbReference type="Pfam" id="PF23241">
    <property type="entry name" value="HAT_PRP39_C"/>
    <property type="match status" value="1"/>
</dbReference>
<comment type="similarity">
    <text evidence="6">Belongs to the PRP39 family.</text>
</comment>
<dbReference type="GO" id="GO:0000395">
    <property type="term" value="P:mRNA 5'-splice site recognition"/>
    <property type="evidence" value="ECO:0007669"/>
    <property type="project" value="TreeGrafter"/>
</dbReference>
<evidence type="ECO:0000256" key="4">
    <source>
        <dbReference type="ARBA" id="ARBA00023187"/>
    </source>
</evidence>
<reference evidence="8" key="2">
    <citation type="submission" date="2025-09" db="UniProtKB">
        <authorList>
            <consortium name="Ensembl"/>
        </authorList>
    </citation>
    <scope>IDENTIFICATION</scope>
</reference>
<dbReference type="AlphaFoldDB" id="A0A8C4QBG7"/>
<dbReference type="GO" id="GO:0000243">
    <property type="term" value="C:commitment complex"/>
    <property type="evidence" value="ECO:0007669"/>
    <property type="project" value="TreeGrafter"/>
</dbReference>